<dbReference type="STRING" id="1931275.BV914_02305"/>
<dbReference type="InterPro" id="IPR007138">
    <property type="entry name" value="ABM_dom"/>
</dbReference>
<dbReference type="PANTHER" id="PTHR33336:SF3">
    <property type="entry name" value="ABM DOMAIN-CONTAINING PROTEIN"/>
    <property type="match status" value="1"/>
</dbReference>
<dbReference type="AlphaFoldDB" id="A0A1X3DKF2"/>
<dbReference type="Proteomes" id="UP000193303">
    <property type="component" value="Unassembled WGS sequence"/>
</dbReference>
<dbReference type="InterPro" id="IPR011008">
    <property type="entry name" value="Dimeric_a/b-barrel"/>
</dbReference>
<dbReference type="Gene3D" id="3.30.70.100">
    <property type="match status" value="1"/>
</dbReference>
<dbReference type="OrthoDB" id="9812192at2"/>
<protein>
    <submittedName>
        <fullName evidence="2">Antibiotic biosynthesis monooxygenase</fullName>
    </submittedName>
</protein>
<sequence>MHNVKIAAMIVVKPEYRQELFDEFPQLVSASRREAGNIRYDLHQDLENPDRVVFFEIWKSQAAVDEHAASAHFQAFLKAIEGKTQSVEIISMRDLSENAPQ</sequence>
<dbReference type="Pfam" id="PF03992">
    <property type="entry name" value="ABM"/>
    <property type="match status" value="1"/>
</dbReference>
<dbReference type="GO" id="GO:0004497">
    <property type="term" value="F:monooxygenase activity"/>
    <property type="evidence" value="ECO:0007669"/>
    <property type="project" value="UniProtKB-KW"/>
</dbReference>
<dbReference type="PANTHER" id="PTHR33336">
    <property type="entry name" value="QUINOL MONOOXYGENASE YGIN-RELATED"/>
    <property type="match status" value="1"/>
</dbReference>
<reference evidence="3" key="1">
    <citation type="submission" date="2017-01" db="EMBL/GenBank/DDBJ databases">
        <authorList>
            <person name="Mah S.A."/>
            <person name="Swanson W.J."/>
            <person name="Moy G.W."/>
            <person name="Vacquier V.D."/>
        </authorList>
    </citation>
    <scope>NUCLEOTIDE SEQUENCE [LARGE SCALE GENOMIC DNA]</scope>
    <source>
        <strain evidence="3">124861</strain>
    </source>
</reference>
<evidence type="ECO:0000313" key="2">
    <source>
        <dbReference type="EMBL" id="OSI23906.1"/>
    </source>
</evidence>
<accession>A0A1X3DKF2</accession>
<keyword evidence="2" id="KW-0503">Monooxygenase</keyword>
<dbReference type="PROSITE" id="PS51725">
    <property type="entry name" value="ABM"/>
    <property type="match status" value="1"/>
</dbReference>
<comment type="caution">
    <text evidence="2">The sequence shown here is derived from an EMBL/GenBank/DDBJ whole genome shotgun (WGS) entry which is preliminary data.</text>
</comment>
<feature type="domain" description="ABM" evidence="1">
    <location>
        <begin position="4"/>
        <end position="92"/>
    </location>
</feature>
<keyword evidence="2" id="KW-0560">Oxidoreductase</keyword>
<evidence type="ECO:0000259" key="1">
    <source>
        <dbReference type="PROSITE" id="PS51725"/>
    </source>
</evidence>
<gene>
    <name evidence="2" type="ORF">BV912_03345</name>
</gene>
<proteinExistence type="predicted"/>
<dbReference type="RefSeq" id="WP_085358370.1">
    <property type="nucleotide sequence ID" value="NZ_MTAB01000005.1"/>
</dbReference>
<dbReference type="EMBL" id="MTAB01000005">
    <property type="protein sequence ID" value="OSI23906.1"/>
    <property type="molecule type" value="Genomic_DNA"/>
</dbReference>
<organism evidence="2 3">
    <name type="scientific">Neisseria dumasiana</name>
    <dbReference type="NCBI Taxonomy" id="1931275"/>
    <lineage>
        <taxon>Bacteria</taxon>
        <taxon>Pseudomonadati</taxon>
        <taxon>Pseudomonadota</taxon>
        <taxon>Betaproteobacteria</taxon>
        <taxon>Neisseriales</taxon>
        <taxon>Neisseriaceae</taxon>
        <taxon>Neisseria</taxon>
    </lineage>
</organism>
<dbReference type="GO" id="GO:0005829">
    <property type="term" value="C:cytosol"/>
    <property type="evidence" value="ECO:0007669"/>
    <property type="project" value="TreeGrafter"/>
</dbReference>
<dbReference type="SUPFAM" id="SSF54909">
    <property type="entry name" value="Dimeric alpha+beta barrel"/>
    <property type="match status" value="1"/>
</dbReference>
<dbReference type="InterPro" id="IPR050744">
    <property type="entry name" value="AI-2_Isomerase_LsrG"/>
</dbReference>
<name>A0A1X3DKF2_9NEIS</name>
<evidence type="ECO:0000313" key="3">
    <source>
        <dbReference type="Proteomes" id="UP000193303"/>
    </source>
</evidence>